<evidence type="ECO:0008006" key="6">
    <source>
        <dbReference type="Google" id="ProtNLM"/>
    </source>
</evidence>
<name>A0A3F2REL0_9STRA</name>
<organism evidence="3 4">
    <name type="scientific">Phytophthora kernoviae</name>
    <dbReference type="NCBI Taxonomy" id="325452"/>
    <lineage>
        <taxon>Eukaryota</taxon>
        <taxon>Sar</taxon>
        <taxon>Stramenopiles</taxon>
        <taxon>Oomycota</taxon>
        <taxon>Peronosporomycetes</taxon>
        <taxon>Peronosporales</taxon>
        <taxon>Peronosporaceae</taxon>
        <taxon>Phytophthora</taxon>
    </lineage>
</organism>
<evidence type="ECO:0000313" key="3">
    <source>
        <dbReference type="EMBL" id="RLN54941.1"/>
    </source>
</evidence>
<proteinExistence type="predicted"/>
<dbReference type="PANTHER" id="PTHR22538">
    <property type="entry name" value="CILIA- AND FLAGELLA-ASSOCIATED PROTEIN 74"/>
    <property type="match status" value="1"/>
</dbReference>
<dbReference type="AlphaFoldDB" id="A0A3F2REL0"/>
<gene>
    <name evidence="2" type="ORF">BBJ29_009857</name>
    <name evidence="3" type="ORF">BBP00_00008722</name>
</gene>
<dbReference type="Proteomes" id="UP000277300">
    <property type="component" value="Unassembled WGS sequence"/>
</dbReference>
<dbReference type="EMBL" id="MBAD02001563">
    <property type="protein sequence ID" value="RLN53557.1"/>
    <property type="molecule type" value="Genomic_DNA"/>
</dbReference>
<keyword evidence="1" id="KW-0732">Signal</keyword>
<evidence type="ECO:0000313" key="2">
    <source>
        <dbReference type="EMBL" id="RLN53557.1"/>
    </source>
</evidence>
<sequence length="472" mass="51618">MQPPLRLVFATFATFLAFAVAAIALDDQKPSVVDQHTMKPSSLADAPSVHLHVTLKRQALEIHGYSEFDVFATPVVSTDNTSVFYDGYAVFVEGAVQFKYLFVDGVAYLVETNNSDPVNQTVQCFPSNIPFASAVSALNEATPIPSASVGDKVVECTSGNLFKTSFDGADFALCVSDASGFVAFGSEMNFKVEYLDGHVDISAPRLNEVLCPIVKTSTFVTPTALALITGGDIQVSSSRNLKTAEHMWMDAPTCSCKSKPRPCIFFHGLGNENEEKELQDLSRHWGDMSKRTPCWKCSFGDSTSWVSLSAPMTGSMASDYLQDFCNDEISSFATGIFELTGQCPMDPSRKSTSYQNEKYSSKDLNAAYIAAQEAYRGNITTTLCSNSYVGVFSKYQAMSIIAGKSVPHKSPENDCLVEFQSCAVGLDTSLFGNSYTDKFYMPELNHADTSFRTRDALFKASQKPAKWFECLL</sequence>
<accession>A0A3F2REL0</accession>
<feature type="chain" id="PRO_5036338477" description="VWFD domain-containing protein" evidence="1">
    <location>
        <begin position="25"/>
        <end position="472"/>
    </location>
</feature>
<comment type="caution">
    <text evidence="3">The sequence shown here is derived from an EMBL/GenBank/DDBJ whole genome shotgun (WGS) entry which is preliminary data.</text>
</comment>
<evidence type="ECO:0000313" key="5">
    <source>
        <dbReference type="Proteomes" id="UP000284657"/>
    </source>
</evidence>
<dbReference type="Gene3D" id="3.40.50.1820">
    <property type="entry name" value="alpha/beta hydrolase"/>
    <property type="match status" value="1"/>
</dbReference>
<dbReference type="PANTHER" id="PTHR22538:SF1">
    <property type="entry name" value="VWFD DOMAIN-CONTAINING PROTEIN"/>
    <property type="match status" value="1"/>
</dbReference>
<dbReference type="Proteomes" id="UP000284657">
    <property type="component" value="Unassembled WGS sequence"/>
</dbReference>
<reference evidence="4 5" key="1">
    <citation type="submission" date="2018-07" db="EMBL/GenBank/DDBJ databases">
        <title>Genome sequencing of oomycete isolates from Chile give support for New Zealand origin for Phytophthora kernoviae and make available the first Nothophytophthora sp. genome.</title>
        <authorList>
            <person name="Studholme D.J."/>
            <person name="Sanfuentes E."/>
            <person name="Panda P."/>
            <person name="Hill R."/>
            <person name="Sambles C."/>
            <person name="Grant M."/>
            <person name="Williams N.M."/>
            <person name="Mcdougal R.L."/>
        </authorList>
    </citation>
    <scope>NUCLEOTIDE SEQUENCE [LARGE SCALE GENOMIC DNA]</scope>
    <source>
        <strain evidence="3">Chile6</strain>
        <strain evidence="2">Chile7</strain>
    </source>
</reference>
<feature type="signal peptide" evidence="1">
    <location>
        <begin position="1"/>
        <end position="24"/>
    </location>
</feature>
<dbReference type="OrthoDB" id="95392at2759"/>
<evidence type="ECO:0000256" key="1">
    <source>
        <dbReference type="SAM" id="SignalP"/>
    </source>
</evidence>
<protein>
    <recommendedName>
        <fullName evidence="6">VWFD domain-containing protein</fullName>
    </recommendedName>
</protein>
<dbReference type="InterPro" id="IPR029058">
    <property type="entry name" value="AB_hydrolase_fold"/>
</dbReference>
<dbReference type="EMBL" id="MBDO02000473">
    <property type="protein sequence ID" value="RLN54941.1"/>
    <property type="molecule type" value="Genomic_DNA"/>
</dbReference>
<evidence type="ECO:0000313" key="4">
    <source>
        <dbReference type="Proteomes" id="UP000277300"/>
    </source>
</evidence>